<evidence type="ECO:0000256" key="2">
    <source>
        <dbReference type="SAM" id="Phobius"/>
    </source>
</evidence>
<organism evidence="3 4">
    <name type="scientific">Usitatibacter rugosus</name>
    <dbReference type="NCBI Taxonomy" id="2732067"/>
    <lineage>
        <taxon>Bacteria</taxon>
        <taxon>Pseudomonadati</taxon>
        <taxon>Pseudomonadota</taxon>
        <taxon>Betaproteobacteria</taxon>
        <taxon>Nitrosomonadales</taxon>
        <taxon>Usitatibacteraceae</taxon>
        <taxon>Usitatibacter</taxon>
    </lineage>
</organism>
<evidence type="ECO:0000256" key="1">
    <source>
        <dbReference type="SAM" id="MobiDB-lite"/>
    </source>
</evidence>
<feature type="compositionally biased region" description="Basic and acidic residues" evidence="1">
    <location>
        <begin position="84"/>
        <end position="93"/>
    </location>
</feature>
<sequence length="116" mass="10975">MSSTDTTPREASAIVERYRSIGLVGGLFVGGLAAAMIGGPHFSDWSMTRSLVTLLGSVGLGGLIGYIAAEIAIGSQASGPGIGDGDHSGDHAQDGSASGGDGGGGGDSGGGAGGDP</sequence>
<feature type="transmembrane region" description="Helical" evidence="2">
    <location>
        <begin position="51"/>
        <end position="69"/>
    </location>
</feature>
<dbReference type="EMBL" id="CP053069">
    <property type="protein sequence ID" value="QJR09494.1"/>
    <property type="molecule type" value="Genomic_DNA"/>
</dbReference>
<evidence type="ECO:0000313" key="3">
    <source>
        <dbReference type="EMBL" id="QJR09494.1"/>
    </source>
</evidence>
<dbReference type="RefSeq" id="WP_171088668.1">
    <property type="nucleotide sequence ID" value="NZ_CP053069.1"/>
</dbReference>
<gene>
    <name evidence="3" type="ORF">DSM104443_00538</name>
</gene>
<keyword evidence="2" id="KW-0472">Membrane</keyword>
<accession>A0A6M4GSQ0</accession>
<protein>
    <submittedName>
        <fullName evidence="3">Uncharacterized protein</fullName>
    </submittedName>
</protein>
<name>A0A6M4GSQ0_9PROT</name>
<keyword evidence="4" id="KW-1185">Reference proteome</keyword>
<reference evidence="3 4" key="1">
    <citation type="submission" date="2020-04" db="EMBL/GenBank/DDBJ databases">
        <title>Usitatibacter rugosus gen. nov., sp. nov. and Usitatibacter palustris sp. nov., novel members of Usitatibacteraceae fam. nov. within the order Nitrosomonadales isolated from soil.</title>
        <authorList>
            <person name="Huber K.J."/>
            <person name="Neumann-Schaal M."/>
            <person name="Geppert A."/>
            <person name="Luckner M."/>
            <person name="Wanner G."/>
            <person name="Overmann J."/>
        </authorList>
    </citation>
    <scope>NUCLEOTIDE SEQUENCE [LARGE SCALE GENOMIC DNA]</scope>
    <source>
        <strain evidence="3 4">0125_3</strain>
    </source>
</reference>
<feature type="compositionally biased region" description="Gly residues" evidence="1">
    <location>
        <begin position="97"/>
        <end position="116"/>
    </location>
</feature>
<feature type="region of interest" description="Disordered" evidence="1">
    <location>
        <begin position="78"/>
        <end position="116"/>
    </location>
</feature>
<dbReference type="AlphaFoldDB" id="A0A6M4GSQ0"/>
<dbReference type="Proteomes" id="UP000501534">
    <property type="component" value="Chromosome"/>
</dbReference>
<keyword evidence="2" id="KW-1133">Transmembrane helix</keyword>
<evidence type="ECO:0000313" key="4">
    <source>
        <dbReference type="Proteomes" id="UP000501534"/>
    </source>
</evidence>
<feature type="transmembrane region" description="Helical" evidence="2">
    <location>
        <begin position="21"/>
        <end position="39"/>
    </location>
</feature>
<keyword evidence="2" id="KW-0812">Transmembrane</keyword>
<proteinExistence type="predicted"/>
<dbReference type="KEGG" id="uru:DSM104443_00538"/>